<feature type="chain" id="PRO_5013155883" description="Parvulin-like PPIase" evidence="9">
    <location>
        <begin position="26"/>
        <end position="285"/>
    </location>
</feature>
<evidence type="ECO:0000256" key="1">
    <source>
        <dbReference type="ARBA" id="ARBA00000971"/>
    </source>
</evidence>
<dbReference type="Pfam" id="PF00639">
    <property type="entry name" value="Rotamase"/>
    <property type="match status" value="1"/>
</dbReference>
<dbReference type="PANTHER" id="PTHR47245">
    <property type="entry name" value="PEPTIDYLPROLYL ISOMERASE"/>
    <property type="match status" value="1"/>
</dbReference>
<evidence type="ECO:0000259" key="10">
    <source>
        <dbReference type="PROSITE" id="PS50198"/>
    </source>
</evidence>
<keyword evidence="12" id="KW-1185">Reference proteome</keyword>
<dbReference type="InterPro" id="IPR046357">
    <property type="entry name" value="PPIase_dom_sf"/>
</dbReference>
<reference evidence="11 12" key="1">
    <citation type="submission" date="2016-11" db="EMBL/GenBank/DDBJ databases">
        <authorList>
            <person name="Jaros S."/>
            <person name="Januszkiewicz K."/>
            <person name="Wedrychowicz H."/>
        </authorList>
    </citation>
    <scope>NUCLEOTIDE SEQUENCE [LARGE SCALE GENOMIC DNA]</scope>
    <source>
        <strain evidence="11 12">DSM 29589</strain>
    </source>
</reference>
<evidence type="ECO:0000256" key="3">
    <source>
        <dbReference type="ARBA" id="ARBA00013194"/>
    </source>
</evidence>
<dbReference type="InterPro" id="IPR027304">
    <property type="entry name" value="Trigger_fact/SurA_dom_sf"/>
</dbReference>
<dbReference type="PROSITE" id="PS01096">
    <property type="entry name" value="PPIC_PPIASE_1"/>
    <property type="match status" value="1"/>
</dbReference>
<evidence type="ECO:0000256" key="9">
    <source>
        <dbReference type="SAM" id="SignalP"/>
    </source>
</evidence>
<keyword evidence="8 11" id="KW-0413">Isomerase</keyword>
<dbReference type="STRING" id="337701.SAMN05444398_106111"/>
<organism evidence="11 12">
    <name type="scientific">Roseovarius pacificus</name>
    <dbReference type="NCBI Taxonomy" id="337701"/>
    <lineage>
        <taxon>Bacteria</taxon>
        <taxon>Pseudomonadati</taxon>
        <taxon>Pseudomonadota</taxon>
        <taxon>Alphaproteobacteria</taxon>
        <taxon>Rhodobacterales</taxon>
        <taxon>Roseobacteraceae</taxon>
        <taxon>Roseovarius</taxon>
    </lineage>
</organism>
<dbReference type="EC" id="5.2.1.8" evidence="3"/>
<accession>A0A1M7DYW7</accession>
<evidence type="ECO:0000256" key="4">
    <source>
        <dbReference type="ARBA" id="ARBA00018370"/>
    </source>
</evidence>
<dbReference type="InterPro" id="IPR000297">
    <property type="entry name" value="PPIase_PpiC"/>
</dbReference>
<evidence type="ECO:0000256" key="8">
    <source>
        <dbReference type="PROSITE-ProRule" id="PRU00278"/>
    </source>
</evidence>
<name>A0A1M7DYW7_9RHOB</name>
<dbReference type="SUPFAM" id="SSF54534">
    <property type="entry name" value="FKBP-like"/>
    <property type="match status" value="1"/>
</dbReference>
<feature type="signal peptide" evidence="9">
    <location>
        <begin position="1"/>
        <end position="25"/>
    </location>
</feature>
<keyword evidence="5 8" id="KW-0697">Rotamase</keyword>
<sequence length="285" mass="31036">MSIRQRFLPTIALTSMLVLPLSAQAEDTADTNTVMATVNGTEITLGHMIALRASLPAQYGQLPAELLFNGILDQLVQQTLLMQDHTGELSQRNTLILENERRGIVASEVIDRVMNADLSDEEIQATYDRDYAGAEAETEYKAAHILVETEDEAKAIVQELADGADFAELASAKSTGPSGPNGGDLGWFGAGVMVEPFFQAVTALEPGQVSDPVQTQFGWHVIKLNETRVKDTPKLDDVRTEIEETLRQAAFDAHIETLTGKADIDRTDSSGIDPEIVNNLDLLEN</sequence>
<feature type="domain" description="PpiC" evidence="10">
    <location>
        <begin position="137"/>
        <end position="226"/>
    </location>
</feature>
<dbReference type="Gene3D" id="3.10.50.40">
    <property type="match status" value="1"/>
</dbReference>
<gene>
    <name evidence="11" type="ORF">SAMN05444398_106111</name>
</gene>
<keyword evidence="9" id="KW-0732">Signal</keyword>
<evidence type="ECO:0000256" key="5">
    <source>
        <dbReference type="ARBA" id="ARBA00023110"/>
    </source>
</evidence>
<protein>
    <recommendedName>
        <fullName evidence="4">Parvulin-like PPIase</fullName>
        <ecNumber evidence="3">5.2.1.8</ecNumber>
    </recommendedName>
    <alternativeName>
        <fullName evidence="6">Peptidyl-prolyl cis-trans isomerase plp</fullName>
    </alternativeName>
    <alternativeName>
        <fullName evidence="7">Rotamase plp</fullName>
    </alternativeName>
</protein>
<evidence type="ECO:0000256" key="2">
    <source>
        <dbReference type="ARBA" id="ARBA00007656"/>
    </source>
</evidence>
<dbReference type="Proteomes" id="UP000183974">
    <property type="component" value="Unassembled WGS sequence"/>
</dbReference>
<dbReference type="GO" id="GO:0003755">
    <property type="term" value="F:peptidyl-prolyl cis-trans isomerase activity"/>
    <property type="evidence" value="ECO:0007669"/>
    <property type="project" value="UniProtKB-KW"/>
</dbReference>
<dbReference type="PROSITE" id="PS50198">
    <property type="entry name" value="PPIC_PPIASE_2"/>
    <property type="match status" value="1"/>
</dbReference>
<dbReference type="InterPro" id="IPR050245">
    <property type="entry name" value="PrsA_foldase"/>
</dbReference>
<dbReference type="InterPro" id="IPR023058">
    <property type="entry name" value="PPIase_PpiC_CS"/>
</dbReference>
<dbReference type="EMBL" id="FRBR01000006">
    <property type="protein sequence ID" value="SHL84646.1"/>
    <property type="molecule type" value="Genomic_DNA"/>
</dbReference>
<proteinExistence type="inferred from homology"/>
<dbReference type="AlphaFoldDB" id="A0A1M7DYW7"/>
<dbReference type="PANTHER" id="PTHR47245:SF2">
    <property type="entry name" value="PEPTIDYL-PROLYL CIS-TRANS ISOMERASE HP_0175-RELATED"/>
    <property type="match status" value="1"/>
</dbReference>
<dbReference type="SUPFAM" id="SSF109998">
    <property type="entry name" value="Triger factor/SurA peptide-binding domain-like"/>
    <property type="match status" value="1"/>
</dbReference>
<comment type="similarity">
    <text evidence="2">Belongs to the PpiC/parvulin rotamase family.</text>
</comment>
<dbReference type="OrthoDB" id="14196at2"/>
<evidence type="ECO:0000313" key="12">
    <source>
        <dbReference type="Proteomes" id="UP000183974"/>
    </source>
</evidence>
<comment type="catalytic activity">
    <reaction evidence="1">
        <text>[protein]-peptidylproline (omega=180) = [protein]-peptidylproline (omega=0)</text>
        <dbReference type="Rhea" id="RHEA:16237"/>
        <dbReference type="Rhea" id="RHEA-COMP:10747"/>
        <dbReference type="Rhea" id="RHEA-COMP:10748"/>
        <dbReference type="ChEBI" id="CHEBI:83833"/>
        <dbReference type="ChEBI" id="CHEBI:83834"/>
        <dbReference type="EC" id="5.2.1.8"/>
    </reaction>
</comment>
<evidence type="ECO:0000313" key="11">
    <source>
        <dbReference type="EMBL" id="SHL84646.1"/>
    </source>
</evidence>
<evidence type="ECO:0000256" key="6">
    <source>
        <dbReference type="ARBA" id="ARBA00030642"/>
    </source>
</evidence>
<dbReference type="RefSeq" id="WP_073035032.1">
    <property type="nucleotide sequence ID" value="NZ_BMLR01000006.1"/>
</dbReference>
<evidence type="ECO:0000256" key="7">
    <source>
        <dbReference type="ARBA" id="ARBA00031484"/>
    </source>
</evidence>